<dbReference type="GO" id="GO:0016987">
    <property type="term" value="F:sigma factor activity"/>
    <property type="evidence" value="ECO:0007669"/>
    <property type="project" value="UniProtKB-KW"/>
</dbReference>
<evidence type="ECO:0000256" key="3">
    <source>
        <dbReference type="ARBA" id="ARBA00023082"/>
    </source>
</evidence>
<evidence type="ECO:0000259" key="5">
    <source>
        <dbReference type="Pfam" id="PF08281"/>
    </source>
</evidence>
<dbReference type="Pfam" id="PF08281">
    <property type="entry name" value="Sigma70_r4_2"/>
    <property type="match status" value="1"/>
</dbReference>
<protein>
    <submittedName>
        <fullName evidence="6">Sigma-70 family RNA polymerase sigma factor</fullName>
    </submittedName>
</protein>
<dbReference type="Gene3D" id="1.10.10.10">
    <property type="entry name" value="Winged helix-like DNA-binding domain superfamily/Winged helix DNA-binding domain"/>
    <property type="match status" value="1"/>
</dbReference>
<dbReference type="Proteomes" id="UP000266441">
    <property type="component" value="Unassembled WGS sequence"/>
</dbReference>
<evidence type="ECO:0000313" key="6">
    <source>
        <dbReference type="EMBL" id="RIH67253.1"/>
    </source>
</evidence>
<dbReference type="AlphaFoldDB" id="A0A399D7L3"/>
<comment type="similarity">
    <text evidence="1">Belongs to the sigma-70 factor family. ECF subfamily.</text>
</comment>
<evidence type="ECO:0000256" key="1">
    <source>
        <dbReference type="ARBA" id="ARBA00010641"/>
    </source>
</evidence>
<dbReference type="InterPro" id="IPR036388">
    <property type="entry name" value="WH-like_DNA-bd_sf"/>
</dbReference>
<dbReference type="InterPro" id="IPR013249">
    <property type="entry name" value="RNA_pol_sigma70_r4_t2"/>
</dbReference>
<keyword evidence="7" id="KW-1185">Reference proteome</keyword>
<evidence type="ECO:0000313" key="7">
    <source>
        <dbReference type="Proteomes" id="UP000266441"/>
    </source>
</evidence>
<dbReference type="SUPFAM" id="SSF88659">
    <property type="entry name" value="Sigma3 and sigma4 domains of RNA polymerase sigma factors"/>
    <property type="match status" value="1"/>
</dbReference>
<name>A0A399D7L3_9BACT</name>
<keyword evidence="3" id="KW-0731">Sigma factor</keyword>
<gene>
    <name evidence="6" type="ORF">D1164_02185</name>
</gene>
<dbReference type="NCBIfam" id="TIGR02937">
    <property type="entry name" value="sigma70-ECF"/>
    <property type="match status" value="1"/>
</dbReference>
<dbReference type="CDD" id="cd06171">
    <property type="entry name" value="Sigma70_r4"/>
    <property type="match status" value="1"/>
</dbReference>
<dbReference type="OrthoDB" id="1121921at2"/>
<feature type="domain" description="RNA polymerase sigma factor 70 region 4 type 2" evidence="5">
    <location>
        <begin position="127"/>
        <end position="176"/>
    </location>
</feature>
<dbReference type="InterPro" id="IPR039425">
    <property type="entry name" value="RNA_pol_sigma-70-like"/>
</dbReference>
<dbReference type="GO" id="GO:0003677">
    <property type="term" value="F:DNA binding"/>
    <property type="evidence" value="ECO:0007669"/>
    <property type="project" value="InterPro"/>
</dbReference>
<reference evidence="6 7" key="1">
    <citation type="journal article" date="2015" name="Int. J. Syst. Evol. Microbiol.">
        <title>Mariniphaga sediminis sp. nov., isolated from coastal sediment.</title>
        <authorList>
            <person name="Wang F.Q."/>
            <person name="Shen Q.Y."/>
            <person name="Chen G.J."/>
            <person name="Du Z.J."/>
        </authorList>
    </citation>
    <scope>NUCLEOTIDE SEQUENCE [LARGE SCALE GENOMIC DNA]</scope>
    <source>
        <strain evidence="6 7">SY21</strain>
    </source>
</reference>
<dbReference type="InterPro" id="IPR013325">
    <property type="entry name" value="RNA_pol_sigma_r2"/>
</dbReference>
<sequence length="202" mass="23622">MNLSGLSDTQIWSSLKKGDDRAISYIYSEYSEKLYLYGLKFTADRLLVEDALQDLFADLIKKRKRLGHTDNILFYLLKSFKRKLLRKIKAEKRYKKDEKITEYRFDVTWSIEHELILKEVSEQKSKMLLQALNKLTPRQKEAIYLRFSKELDYNAVAGIMDISVEACRNLISKAISTLKKCIDDTGQKMSLLFMLLKVSLNS</sequence>
<keyword evidence="4" id="KW-0804">Transcription</keyword>
<dbReference type="Gene3D" id="1.10.1740.10">
    <property type="match status" value="1"/>
</dbReference>
<evidence type="ECO:0000256" key="4">
    <source>
        <dbReference type="ARBA" id="ARBA00023163"/>
    </source>
</evidence>
<dbReference type="InterPro" id="IPR013324">
    <property type="entry name" value="RNA_pol_sigma_r3/r4-like"/>
</dbReference>
<dbReference type="InterPro" id="IPR014284">
    <property type="entry name" value="RNA_pol_sigma-70_dom"/>
</dbReference>
<dbReference type="PANTHER" id="PTHR43133">
    <property type="entry name" value="RNA POLYMERASE ECF-TYPE SIGMA FACTO"/>
    <property type="match status" value="1"/>
</dbReference>
<comment type="caution">
    <text evidence="6">The sequence shown here is derived from an EMBL/GenBank/DDBJ whole genome shotgun (WGS) entry which is preliminary data.</text>
</comment>
<keyword evidence="2" id="KW-0805">Transcription regulation</keyword>
<accession>A0A399D7L3</accession>
<dbReference type="SUPFAM" id="SSF88946">
    <property type="entry name" value="Sigma2 domain of RNA polymerase sigma factors"/>
    <property type="match status" value="1"/>
</dbReference>
<organism evidence="6 7">
    <name type="scientific">Mariniphaga sediminis</name>
    <dbReference type="NCBI Taxonomy" id="1628158"/>
    <lineage>
        <taxon>Bacteria</taxon>
        <taxon>Pseudomonadati</taxon>
        <taxon>Bacteroidota</taxon>
        <taxon>Bacteroidia</taxon>
        <taxon>Marinilabiliales</taxon>
        <taxon>Prolixibacteraceae</taxon>
        <taxon>Mariniphaga</taxon>
    </lineage>
</organism>
<proteinExistence type="inferred from homology"/>
<dbReference type="EMBL" id="QWET01000001">
    <property type="protein sequence ID" value="RIH67253.1"/>
    <property type="molecule type" value="Genomic_DNA"/>
</dbReference>
<evidence type="ECO:0000256" key="2">
    <source>
        <dbReference type="ARBA" id="ARBA00023015"/>
    </source>
</evidence>
<dbReference type="RefSeq" id="WP_119348277.1">
    <property type="nucleotide sequence ID" value="NZ_QWET01000001.1"/>
</dbReference>
<dbReference type="GO" id="GO:0006352">
    <property type="term" value="P:DNA-templated transcription initiation"/>
    <property type="evidence" value="ECO:0007669"/>
    <property type="project" value="InterPro"/>
</dbReference>
<dbReference type="PANTHER" id="PTHR43133:SF46">
    <property type="entry name" value="RNA POLYMERASE SIGMA-70 FACTOR ECF SUBFAMILY"/>
    <property type="match status" value="1"/>
</dbReference>